<feature type="compositionally biased region" description="Polar residues" evidence="1">
    <location>
        <begin position="30"/>
        <end position="40"/>
    </location>
</feature>
<proteinExistence type="predicted"/>
<evidence type="ECO:0000313" key="3">
    <source>
        <dbReference type="Proteomes" id="UP000799118"/>
    </source>
</evidence>
<gene>
    <name evidence="2" type="ORF">BT96DRAFT_947637</name>
</gene>
<dbReference type="AlphaFoldDB" id="A0A6A4GRV7"/>
<reference evidence="2" key="1">
    <citation type="journal article" date="2019" name="Environ. Microbiol.">
        <title>Fungal ecological strategies reflected in gene transcription - a case study of two litter decomposers.</title>
        <authorList>
            <person name="Barbi F."/>
            <person name="Kohler A."/>
            <person name="Barry K."/>
            <person name="Baskaran P."/>
            <person name="Daum C."/>
            <person name="Fauchery L."/>
            <person name="Ihrmark K."/>
            <person name="Kuo A."/>
            <person name="LaButti K."/>
            <person name="Lipzen A."/>
            <person name="Morin E."/>
            <person name="Grigoriev I.V."/>
            <person name="Henrissat B."/>
            <person name="Lindahl B."/>
            <person name="Martin F."/>
        </authorList>
    </citation>
    <scope>NUCLEOTIDE SEQUENCE</scope>
    <source>
        <strain evidence="2">JB14</strain>
    </source>
</reference>
<evidence type="ECO:0000256" key="1">
    <source>
        <dbReference type="SAM" id="MobiDB-lite"/>
    </source>
</evidence>
<organism evidence="2 3">
    <name type="scientific">Gymnopus androsaceus JB14</name>
    <dbReference type="NCBI Taxonomy" id="1447944"/>
    <lineage>
        <taxon>Eukaryota</taxon>
        <taxon>Fungi</taxon>
        <taxon>Dikarya</taxon>
        <taxon>Basidiomycota</taxon>
        <taxon>Agaricomycotina</taxon>
        <taxon>Agaricomycetes</taxon>
        <taxon>Agaricomycetidae</taxon>
        <taxon>Agaricales</taxon>
        <taxon>Marasmiineae</taxon>
        <taxon>Omphalotaceae</taxon>
        <taxon>Gymnopus</taxon>
    </lineage>
</organism>
<dbReference type="Proteomes" id="UP000799118">
    <property type="component" value="Unassembled WGS sequence"/>
</dbReference>
<accession>A0A6A4GRV7</accession>
<evidence type="ECO:0000313" key="2">
    <source>
        <dbReference type="EMBL" id="KAE9388388.1"/>
    </source>
</evidence>
<dbReference type="EMBL" id="ML769746">
    <property type="protein sequence ID" value="KAE9388388.1"/>
    <property type="molecule type" value="Genomic_DNA"/>
</dbReference>
<keyword evidence="3" id="KW-1185">Reference proteome</keyword>
<feature type="compositionally biased region" description="Low complexity" evidence="1">
    <location>
        <begin position="45"/>
        <end position="57"/>
    </location>
</feature>
<protein>
    <submittedName>
        <fullName evidence="2">Uncharacterized protein</fullName>
    </submittedName>
</protein>
<name>A0A6A4GRV7_9AGAR</name>
<sequence>MTQTDIQGFTPSQIYAVVEYMEQGAPPSTPIGTASLTNNPPIHLAPASQATTSPSQAATMPTPLVMASFNTPPSITCSSCGTVNHIPNSDVHYVVTVRKSVGVFSDLAIQAKQQPCKLISKRQCKE</sequence>
<feature type="region of interest" description="Disordered" evidence="1">
    <location>
        <begin position="26"/>
        <end position="57"/>
    </location>
</feature>